<dbReference type="RefSeq" id="WP_087506071.1">
    <property type="nucleotide sequence ID" value="NZ_BMDX01000012.1"/>
</dbReference>
<dbReference type="GO" id="GO:0016787">
    <property type="term" value="F:hydrolase activity"/>
    <property type="evidence" value="ECO:0007669"/>
    <property type="project" value="UniProtKB-KW"/>
</dbReference>
<feature type="signal peptide" evidence="1">
    <location>
        <begin position="1"/>
        <end position="29"/>
    </location>
</feature>
<accession>A0A8J2XPJ7</accession>
<evidence type="ECO:0000313" key="4">
    <source>
        <dbReference type="Proteomes" id="UP000619743"/>
    </source>
</evidence>
<dbReference type="AlphaFoldDB" id="A0A8J2XPJ7"/>
<dbReference type="SUPFAM" id="SSF51445">
    <property type="entry name" value="(Trans)glycosidases"/>
    <property type="match status" value="1"/>
</dbReference>
<evidence type="ECO:0000256" key="1">
    <source>
        <dbReference type="SAM" id="SignalP"/>
    </source>
</evidence>
<protein>
    <submittedName>
        <fullName evidence="3">Hydrolase</fullName>
    </submittedName>
</protein>
<evidence type="ECO:0000259" key="2">
    <source>
        <dbReference type="Pfam" id="PF17992"/>
    </source>
</evidence>
<comment type="caution">
    <text evidence="3">The sequence shown here is derived from an EMBL/GenBank/DDBJ whole genome shotgun (WGS) entry which is preliminary data.</text>
</comment>
<feature type="chain" id="PRO_5035313008" evidence="1">
    <location>
        <begin position="30"/>
        <end position="790"/>
    </location>
</feature>
<dbReference type="InterPro" id="IPR017853">
    <property type="entry name" value="GH"/>
</dbReference>
<dbReference type="Proteomes" id="UP000619743">
    <property type="component" value="Unassembled WGS sequence"/>
</dbReference>
<sequence>MDYPTPLGVSLRPLALSCALCFAATTLVACNETSTQQASASVAEQPVKAASSTYTDAFANEQKLLQLVDFDKHMNWLSAEGVTAKAVKQHNATMLQLDFASDHNIPELLIAPPKAWSLSQYGNYNLAFDVANNSTISTHLYLNLINPEGKAISKSIALAPGFDGTVYIPLTGVEAETEAGFWGDVPAWHSEDKQMVWRSWRSDNVDLSTLAALKFFTIGNLQDRQVVIGDIRLRANPPTRKDWMIGLIDRFGQNAKTPTELTVESEQRLKQLADQELADLAKSEGMPHRSKFGGYTNGPQLEATGYFRTEKVNGKWWMVDPEGYPFFSHGPANVRMANLSTLTGIDFKDDSIRVRHADEVTPEDSMGIVQIPEQARASRYVASTIRHNLFEWLPDYTDPLADHYSYRRSTHKGAMPHGETFSFYRANLERRYGDDYLPMWHQVTMDRMKDWGFTSFGNWVDPAFYHAEQVPYFANGWIIGDFKTLSGYENHWGLMPDPFDPVFKERAVATIEVIARDVKNSPWCAGIFIDNEKSWGEREGSVPQRYGVILDGLSKSAEQSPAKAAFAQRLQQQYGSIDALNKAWQSNFDSWQTLNEGVALDSYSDAMVNDLSMLLEMLGEQYFNVVHNTLAELMPHHLYMGARMANWGMPDEIIKASLKYSDVLSFNIYEEGMQDHYWQFLEQVDLPVVIGEFHIGTTDDSGMLNPGIVHASDQADRARMYKDYMKSVLEKPYMVGAHWFQYVDEPVSGRAFDGENANIGFVTVADIPYPGLVQAVKEVTSTMYQERLAE</sequence>
<feature type="domain" description="Agarase CBM-like" evidence="2">
    <location>
        <begin position="73"/>
        <end position="243"/>
    </location>
</feature>
<dbReference type="Pfam" id="PF17992">
    <property type="entry name" value="Agarase_CBM"/>
    <property type="match status" value="1"/>
</dbReference>
<reference evidence="4" key="1">
    <citation type="journal article" date="2019" name="Int. J. Syst. Evol. Microbiol.">
        <title>The Global Catalogue of Microorganisms (GCM) 10K type strain sequencing project: providing services to taxonomists for standard genome sequencing and annotation.</title>
        <authorList>
            <consortium name="The Broad Institute Genomics Platform"/>
            <consortium name="The Broad Institute Genome Sequencing Center for Infectious Disease"/>
            <person name="Wu L."/>
            <person name="Ma J."/>
        </authorList>
    </citation>
    <scope>NUCLEOTIDE SEQUENCE [LARGE SCALE GENOMIC DNA]</scope>
    <source>
        <strain evidence="4">CGMCC 1.10130</strain>
    </source>
</reference>
<name>A0A8J2XPJ7_9GAMM</name>
<keyword evidence="4" id="KW-1185">Reference proteome</keyword>
<keyword evidence="3" id="KW-0378">Hydrolase</keyword>
<proteinExistence type="predicted"/>
<dbReference type="OrthoDB" id="9760450at2"/>
<organism evidence="3 4">
    <name type="scientific">Neiella marina</name>
    <dbReference type="NCBI Taxonomy" id="508461"/>
    <lineage>
        <taxon>Bacteria</taxon>
        <taxon>Pseudomonadati</taxon>
        <taxon>Pseudomonadota</taxon>
        <taxon>Gammaproteobacteria</taxon>
        <taxon>Alteromonadales</taxon>
        <taxon>Echinimonadaceae</taxon>
        <taxon>Neiella</taxon>
    </lineage>
</organism>
<dbReference type="EMBL" id="BMDX01000012">
    <property type="protein sequence ID" value="GGA81522.1"/>
    <property type="molecule type" value="Genomic_DNA"/>
</dbReference>
<dbReference type="InterPro" id="IPR040669">
    <property type="entry name" value="Agarase_CBM"/>
</dbReference>
<evidence type="ECO:0000313" key="3">
    <source>
        <dbReference type="EMBL" id="GGA81522.1"/>
    </source>
</evidence>
<keyword evidence="1" id="KW-0732">Signal</keyword>
<dbReference type="Gene3D" id="2.60.120.430">
    <property type="entry name" value="Galactose-binding lectin"/>
    <property type="match status" value="1"/>
</dbReference>
<dbReference type="Gene3D" id="3.20.20.80">
    <property type="entry name" value="Glycosidases"/>
    <property type="match status" value="1"/>
</dbReference>
<gene>
    <name evidence="3" type="ORF">GCM10011369_24360</name>
</gene>